<dbReference type="PROSITE" id="PS50268">
    <property type="entry name" value="CADHERIN_2"/>
    <property type="match status" value="18"/>
</dbReference>
<evidence type="ECO:0000313" key="19">
    <source>
        <dbReference type="Proteomes" id="UP000663829"/>
    </source>
</evidence>
<dbReference type="Gene3D" id="2.10.25.10">
    <property type="entry name" value="Laminin"/>
    <property type="match status" value="2"/>
</dbReference>
<dbReference type="SMART" id="SM00112">
    <property type="entry name" value="CA"/>
    <property type="match status" value="17"/>
</dbReference>
<feature type="domain" description="Cadherin" evidence="16">
    <location>
        <begin position="2710"/>
        <end position="2814"/>
    </location>
</feature>
<evidence type="ECO:0000256" key="10">
    <source>
        <dbReference type="PROSITE-ProRule" id="PRU00076"/>
    </source>
</evidence>
<evidence type="ECO:0000259" key="15">
    <source>
        <dbReference type="PROSITE" id="PS50026"/>
    </source>
</evidence>
<evidence type="ECO:0000313" key="18">
    <source>
        <dbReference type="EMBL" id="CAF3576952.1"/>
    </source>
</evidence>
<dbReference type="PANTHER" id="PTHR24026:SF133">
    <property type="entry name" value="CADHERIN-RELATED FAMILY MEMBER 2"/>
    <property type="match status" value="1"/>
</dbReference>
<evidence type="ECO:0000256" key="3">
    <source>
        <dbReference type="ARBA" id="ARBA00022692"/>
    </source>
</evidence>
<evidence type="ECO:0000256" key="11">
    <source>
        <dbReference type="SAM" id="MobiDB-lite"/>
    </source>
</evidence>
<feature type="domain" description="Cadherin" evidence="16">
    <location>
        <begin position="2405"/>
        <end position="2492"/>
    </location>
</feature>
<dbReference type="InterPro" id="IPR015919">
    <property type="entry name" value="Cadherin-like_sf"/>
</dbReference>
<dbReference type="SMART" id="SM00282">
    <property type="entry name" value="LamG"/>
    <property type="match status" value="1"/>
</dbReference>
<feature type="domain" description="Cadherin" evidence="16">
    <location>
        <begin position="491"/>
        <end position="582"/>
    </location>
</feature>
<feature type="domain" description="Cadherin" evidence="16">
    <location>
        <begin position="890"/>
        <end position="988"/>
    </location>
</feature>
<dbReference type="PROSITE" id="PS50026">
    <property type="entry name" value="EGF_3"/>
    <property type="match status" value="1"/>
</dbReference>
<evidence type="ECO:0000313" key="17">
    <source>
        <dbReference type="EMBL" id="CAF0792636.1"/>
    </source>
</evidence>
<keyword evidence="5 9" id="KW-0106">Calcium</keyword>
<evidence type="ECO:0000256" key="7">
    <source>
        <dbReference type="ARBA" id="ARBA00023136"/>
    </source>
</evidence>
<evidence type="ECO:0000256" key="1">
    <source>
        <dbReference type="ARBA" id="ARBA00004370"/>
    </source>
</evidence>
<dbReference type="GO" id="GO:0007156">
    <property type="term" value="P:homophilic cell adhesion via plasma membrane adhesion molecules"/>
    <property type="evidence" value="ECO:0007669"/>
    <property type="project" value="InterPro"/>
</dbReference>
<evidence type="ECO:0000259" key="16">
    <source>
        <dbReference type="PROSITE" id="PS50268"/>
    </source>
</evidence>
<feature type="domain" description="Cadherin" evidence="16">
    <location>
        <begin position="3030"/>
        <end position="3147"/>
    </location>
</feature>
<dbReference type="CDD" id="cd00054">
    <property type="entry name" value="EGF_CA"/>
    <property type="match status" value="3"/>
</dbReference>
<feature type="domain" description="Cadherin" evidence="16">
    <location>
        <begin position="377"/>
        <end position="474"/>
    </location>
</feature>
<feature type="transmembrane region" description="Helical" evidence="12">
    <location>
        <begin position="4293"/>
        <end position="4317"/>
    </location>
</feature>
<dbReference type="PROSITE" id="PS50025">
    <property type="entry name" value="LAM_G_DOMAIN"/>
    <property type="match status" value="1"/>
</dbReference>
<feature type="compositionally biased region" description="Acidic residues" evidence="11">
    <location>
        <begin position="4723"/>
        <end position="4735"/>
    </location>
</feature>
<keyword evidence="19" id="KW-1185">Reference proteome</keyword>
<feature type="domain" description="Cadherin" evidence="16">
    <location>
        <begin position="1447"/>
        <end position="1558"/>
    </location>
</feature>
<feature type="domain" description="Cadherin" evidence="16">
    <location>
        <begin position="2284"/>
        <end position="2380"/>
    </location>
</feature>
<feature type="signal peptide" evidence="13">
    <location>
        <begin position="1"/>
        <end position="19"/>
    </location>
</feature>
<evidence type="ECO:0000256" key="9">
    <source>
        <dbReference type="PROSITE-ProRule" id="PRU00043"/>
    </source>
</evidence>
<dbReference type="GO" id="GO:0005886">
    <property type="term" value="C:plasma membrane"/>
    <property type="evidence" value="ECO:0007669"/>
    <property type="project" value="InterPro"/>
</dbReference>
<dbReference type="InterPro" id="IPR002126">
    <property type="entry name" value="Cadherin-like_dom"/>
</dbReference>
<feature type="domain" description="Cadherin" evidence="16">
    <location>
        <begin position="3252"/>
        <end position="3360"/>
    </location>
</feature>
<feature type="region of interest" description="Disordered" evidence="11">
    <location>
        <begin position="4682"/>
        <end position="4756"/>
    </location>
</feature>
<dbReference type="SMART" id="SM00179">
    <property type="entry name" value="EGF_CA"/>
    <property type="match status" value="2"/>
</dbReference>
<dbReference type="Proteomes" id="UP000681722">
    <property type="component" value="Unassembled WGS sequence"/>
</dbReference>
<dbReference type="FunFam" id="2.60.40.60:FF:000020">
    <property type="entry name" value="Dachsous cadherin-related 1b"/>
    <property type="match status" value="1"/>
</dbReference>
<dbReference type="SUPFAM" id="SSF49313">
    <property type="entry name" value="Cadherin-like"/>
    <property type="match status" value="19"/>
</dbReference>
<feature type="domain" description="Cadherin" evidence="16">
    <location>
        <begin position="1119"/>
        <end position="1206"/>
    </location>
</feature>
<keyword evidence="2 10" id="KW-0245">EGF-like domain</keyword>
<comment type="caution">
    <text evidence="10">Lacks conserved residue(s) required for the propagation of feature annotation.</text>
</comment>
<feature type="region of interest" description="Disordered" evidence="11">
    <location>
        <begin position="4407"/>
        <end position="4428"/>
    </location>
</feature>
<dbReference type="InterPro" id="IPR020894">
    <property type="entry name" value="Cadherin_CS"/>
</dbReference>
<feature type="domain" description="EGF-like" evidence="15">
    <location>
        <begin position="4146"/>
        <end position="4182"/>
    </location>
</feature>
<feature type="compositionally biased region" description="Polar residues" evidence="11">
    <location>
        <begin position="4407"/>
        <end position="4423"/>
    </location>
</feature>
<evidence type="ECO:0000256" key="2">
    <source>
        <dbReference type="ARBA" id="ARBA00022536"/>
    </source>
</evidence>
<dbReference type="PROSITE" id="PS01187">
    <property type="entry name" value="EGF_CA"/>
    <property type="match status" value="1"/>
</dbReference>
<evidence type="ECO:0000256" key="13">
    <source>
        <dbReference type="SAM" id="SignalP"/>
    </source>
</evidence>
<evidence type="ECO:0000256" key="5">
    <source>
        <dbReference type="ARBA" id="ARBA00022837"/>
    </source>
</evidence>
<dbReference type="InterPro" id="IPR018097">
    <property type="entry name" value="EGF_Ca-bd_CS"/>
</dbReference>
<gene>
    <name evidence="17" type="ORF">GPM918_LOCUS3082</name>
    <name evidence="18" type="ORF">SRO942_LOCUS3082</name>
</gene>
<feature type="domain" description="Cadherin" evidence="16">
    <location>
        <begin position="3360"/>
        <end position="3460"/>
    </location>
</feature>
<feature type="domain" description="Cadherin" evidence="16">
    <location>
        <begin position="3148"/>
        <end position="3251"/>
    </location>
</feature>
<comment type="subcellular location">
    <subcellularLocation>
        <location evidence="1">Membrane</location>
    </subcellularLocation>
</comment>
<dbReference type="Pfam" id="PF07645">
    <property type="entry name" value="EGF_CA"/>
    <property type="match status" value="1"/>
</dbReference>
<dbReference type="GO" id="GO:0005509">
    <property type="term" value="F:calcium ion binding"/>
    <property type="evidence" value="ECO:0007669"/>
    <property type="project" value="UniProtKB-UniRule"/>
</dbReference>
<feature type="domain" description="Laminin G" evidence="14">
    <location>
        <begin position="3976"/>
        <end position="4133"/>
    </location>
</feature>
<reference evidence="17" key="1">
    <citation type="submission" date="2021-02" db="EMBL/GenBank/DDBJ databases">
        <authorList>
            <person name="Nowell W R."/>
        </authorList>
    </citation>
    <scope>NUCLEOTIDE SEQUENCE</scope>
</reference>
<name>A0A813SAP9_9BILA</name>
<dbReference type="PANTHER" id="PTHR24026">
    <property type="entry name" value="FAT ATYPICAL CADHERIN-RELATED"/>
    <property type="match status" value="1"/>
</dbReference>
<comment type="caution">
    <text evidence="17">The sequence shown here is derived from an EMBL/GenBank/DDBJ whole genome shotgun (WGS) entry which is preliminary data.</text>
</comment>
<feature type="disulfide bond" evidence="10">
    <location>
        <begin position="4172"/>
        <end position="4181"/>
    </location>
</feature>
<evidence type="ECO:0000256" key="8">
    <source>
        <dbReference type="ARBA" id="ARBA00023157"/>
    </source>
</evidence>
<feature type="domain" description="Cadherin" evidence="16">
    <location>
        <begin position="2202"/>
        <end position="2283"/>
    </location>
</feature>
<dbReference type="PRINTS" id="PR00205">
    <property type="entry name" value="CADHERIN"/>
</dbReference>
<dbReference type="Pfam" id="PF00008">
    <property type="entry name" value="EGF"/>
    <property type="match status" value="1"/>
</dbReference>
<dbReference type="EMBL" id="CAJOBC010000363">
    <property type="protein sequence ID" value="CAF3576952.1"/>
    <property type="molecule type" value="Genomic_DNA"/>
</dbReference>
<dbReference type="SUPFAM" id="SSF57196">
    <property type="entry name" value="EGF/Laminin"/>
    <property type="match status" value="1"/>
</dbReference>
<dbReference type="Pfam" id="PF00028">
    <property type="entry name" value="Cadherin"/>
    <property type="match status" value="4"/>
</dbReference>
<proteinExistence type="predicted"/>
<dbReference type="InterPro" id="IPR001791">
    <property type="entry name" value="Laminin_G"/>
</dbReference>
<feature type="domain" description="Cadherin" evidence="16">
    <location>
        <begin position="790"/>
        <end position="884"/>
    </location>
</feature>
<dbReference type="InterPro" id="IPR049883">
    <property type="entry name" value="NOTCH1_EGF-like"/>
</dbReference>
<dbReference type="InterPro" id="IPR001881">
    <property type="entry name" value="EGF-like_Ca-bd_dom"/>
</dbReference>
<dbReference type="SUPFAM" id="SSF49899">
    <property type="entry name" value="Concanavalin A-like lectins/glucanases"/>
    <property type="match status" value="1"/>
</dbReference>
<evidence type="ECO:0000256" key="6">
    <source>
        <dbReference type="ARBA" id="ARBA00022989"/>
    </source>
</evidence>
<protein>
    <submittedName>
        <fullName evidence="17">Uncharacterized protein</fullName>
    </submittedName>
</protein>
<dbReference type="OrthoDB" id="6252479at2759"/>
<dbReference type="EMBL" id="CAJNOQ010000363">
    <property type="protein sequence ID" value="CAF0792636.1"/>
    <property type="molecule type" value="Genomic_DNA"/>
</dbReference>
<dbReference type="InterPro" id="IPR000742">
    <property type="entry name" value="EGF"/>
</dbReference>
<dbReference type="InterPro" id="IPR013320">
    <property type="entry name" value="ConA-like_dom_sf"/>
</dbReference>
<keyword evidence="4" id="KW-0677">Repeat</keyword>
<dbReference type="Gene3D" id="2.60.40.60">
    <property type="entry name" value="Cadherins"/>
    <property type="match status" value="21"/>
</dbReference>
<keyword evidence="13" id="KW-0732">Signal</keyword>
<keyword evidence="6 12" id="KW-1133">Transmembrane helix</keyword>
<sequence length="4775" mass="553873">MKCYLWICILLLLCSECTSIYFTQSTYELWCQENILYPSSFVYPSSRIGIQRQNAQQHVQYSIVEQTDYQKLFTVKSKRLGDFYFLILNITRPFEINREYQQTYTIKVKAHITFSQTNTTTDQAEIQLRVADSNDNDPVFDVDYYRQNITSVSLLKDQKSLLKFHASDADEIENAQILYEIDERVDDLSLHPLTGDLYLLNDKTKKKTYEFSVLAYDRGRKRDNTNTKTQVKLEFFQEQQQTSGRNGTRETARILDTNETIFYEVINDVNVSINQYKNWNYLNSHRPLLYVEGQITKNFELFIIEPSSHDVEFYIENLNIYVGRPTSRDLIVKISDYRLVLLICVQNRSQCQKLVYRLTSLVDPPSLTFLVKDKIILNEDVPINTYVTKIESNENDDLFKFTYKLIGDDDLQISKFYIDQTTGVVRTAELLDAEKQQFFQLDIQIDLQLKSKKYSIIKTIEITVQDQNDYRPKFLTTQTNFDFQDTYQFVAVDNDRNKETNGRISYMIRSENKDDFPFSIDSMNGTLVLISTPKKENYYFDVVAFDWGQPMSLETVLSVHLHMAQNGHRQRRDIQRSSRPRLKSLYTRRWKKKYRLHNISTSAVISSHSPQPSLNLTRVSIITTTSTLLPSTSTIIQLNVGFQYPSNVTTFRIIENSPFETTFGRLNIYDNDNEDFVNNNSYLSTLFSHLNPFHFVILSNDSTLPPFSILDDGTIFVIDKIDREKRSMYEFDVEIKLKQIYTLKIQQTLCVESFNIIFKYRQKIKVKIYIEDINDNPPQCDRFHSTVDVEENKIQTNIIKMKGYDPDRGDNGTIVYSLLFTSDHFNINKQTGELDVIKPFDREQKESPYLVYIILTDQGQPSQLQTLCTLHVNIIGLNDNVPQFIYQNKSLTYYEFDVWEDMPKHAVFGQIIAYDLDGNFTLRYSLEPNPYVYILPTLGYLKLRRSLYLLVDQTFNISLTVQDDGKLVNRTHILIHVLKVKKSSNPLLINEPAYSLIVNESLPIGSILTNILKRVQNGGSTSVKVDYIELYENLTIANETNVSNRNMFEVDKQGYIRLRRSFDYDKQSSYWLTLRTTIFDTRPQFSYIHLYISVRNENNFIPQCHHVYEEITLVEQQQIPFIQIEAMDKEKNDHLNYAIVEGDQQQLFYIDSKSGQISFQRQMHYRQDKRIYVLTIRVSDNGRPPLSSDCLLKINVLRRRDVRPQFLHDKNDNNYHFELPEINRSKLKQRLFQIPAIINLPSSIMQMNNNLQIRYRLVDSTKHFVINKETGYIAAKQPLRAYAVYSFQVEAFTVVPHLFSSVFILSNKKYRSVSQRIQIPVKVQILPFSRSTMSQMKIIRTIPLVQELLSNKQVGDILVNLNQFETVKSENRTKWFILNGDMNQTKYFHVDLHTGQLYLIRSIMELIPEYQTIDILINETDDWQTVTVYKITVRIIEVNVENRAKFAQSNYYISVSESVPIGVEIARMNIDSTNSSLCTYAIQSVERKKSDGLFQINPYNGGVNVARLLNKQSNGDYDQHILTIVCRCNQQTLADFYVVSTRLHVNILELENDNSKKMISENNHNEFLKQNYVVVMNSTFLNERKNLIDFQLSNMSDDNSKNNKLLKLKPIIISGDPYGLFSVENNSFILLDQHRTRLYKYPLVLTIVNKLINSTIIIYMSNIGLQMMCPSLIEKFPNQFEIDFLSHHSHILSISDILQAQSKLFLYTLEYVNFMNDTQNYRDYFHLDKLTGTLYLKNRLLPNYLLKSTGELYFHFNVEGYDPLSESNIVTCQFQMIGKLVNTQNMLITFKQDNFTFELNKYDGYVNDTFENSSYVYSLSNKTSPIILRTKGSLLSNFDITYQFLNPNISSIIQLDSYAGLIKVNGIFLHNFYPFIVVAKYLQRIISLVQITLKVNHDRPVITDNIKFLKSVYDFKVLSNVFVNNMTIGYVNLTVFNNEIQYTMLNEYMSQIFGLDNFNGRLFVKNVKQIQLSYLYDFVISINNNKNDIARIQIIFQEQKYKFNCYMREKVEFKLENKSQSIGFIHMNDTKDEHSVNDHRRCSSSNRSPYFYNLLNYNDQFEIESEHGLLLKKSINSVLNQTSYDLLVEMTINEKQDKQFCLIPVHRVASYKPLLETTSFYRMIRKNQSNDTLLPTNTKYFTFILENKSLPLNQDHFQLIFNVYDELNHNIENGTVDVDVVGDKAPIFNVKNYTFNTTSNRSEIGTVYAYGYDQNSRLVYELLSENDNNFSIDFDNGTIYAVKKLGNKNYTLIVLVRDLIYEQNSTINVLIKSNGNNDDDIKFQFNIYYIEISEVTPPGSIIFKLNTTSTVHNIKYELLEHNEHLFDIDARTGVIILKNWLHYELQSFYSFYARAIIKSSSSQTIIEIDVKNYNNHAPKFINLNSYIELSKTFIDRQQSNEKIFVTKLTAHDLDQDQRLYHLMENSDNSLFEIDNRTGVITLTNNPHHYQQQQQQSLSSRYELKVGVTDGLYVTTGLLSIFINDYSRNRPIFDQTIYTFKYRVESNNENDFIHKILGQVQATDKDHGDYLKYELHMQPKGVYIDLQTGVLTLNMSKFDYDLYYSDSSTNYESDVDFYVSTIDFAYQLQYAQIRLINENLLDRSLTPLFESYSFYPILQIPFESNTRIMKLQIVDHYDRLLLPSKFEFINKTYTNLFTIQNNLLVTSRELLDIQYPQQYDLFIQAFSTNYTTNTRIMITILPSNEKKIHFTKNQYEFRINENLQEGSQIGTSCLEDPYSIVDYSLVSTPLTKQWCIRNIQLSKCHIYLKNKFSNNIDLCQFEIHAQKQLTENLTLTISTKVKIYVDDINNNKPRFSKDVYKIYVMKKKLFNNNNLLLARVFSTDHDTGLNGYVRYQIEENSFIEINDTNGWLSIKTNDNKDESLLENKNYLLLTLYAIDSGLPSLNTTALLNITFDNYDHDDTNKNNLRFCSNKEITNISDQSLPGTVIDDIDVGSDHKQRRWYYILSGDDSGLFSVNENGQLFVVSLLNVTLDTTYFNLTILMHDGLKERFCQTQIRIITTRKWNNFVCPKNTHEWSIKEEVPVDTVIASIIPSLIEANNFSRNSHFKMEQINDLSMTLIGKDSYPFRIDQSTGVLSVIDRLDYETQSTYKFNISLDLKNDERFINLNCHLPVIVHLINIKDKISQFQSDSLELSVNENNRYPLYIGRVKALDSHDLNGHHFNYYLLNETKNDIRLDKTTGSVILLKTYDRELISSEHYLIMMEDESDNKLNSTGILTIIVNDVNDQPPIFDEQLYETNISEATKLGSTVLQVVASSRDPDSNGNITYHIINNNSHVSYFDIDSRTGVIKLIKPLDYEHDKHILFTVEAIEDNVIQNVQNSTQITVHIYILDENDNHPHFIEQYNCELNENQLSLNICTINAYDKDKSNNLTYYLDGSNQNFNITPTGTIYNLKKFDYELDESNQNVTVIVNDNGQPISFNSTLNVTIHIKNLNDNPPQFENKTLTLTYFNYPSVNTTLYNFSVIDKDGMIDKIFQIISGNDDRVFDIQHSNQLILIKNISQDRQYQITVRVFDVEQLYSDMMLTVIFSKRIIEKPKLLIKKIDGYISTQTATMVNLGQLKVNNNHLYDYLFYQLVQQSQQQQNYFRLNQISKNETELWLKLNTTTSQQNQHYSKPLILTANIIVIGVKKQAFNNSDGHIDSTIMNSFQFSTYFNHETESSFDVNRIDIRLWPIEKEMLERSISLIVEPYNYKQFFLDGLQKLKSTLADIIGVNLKYVYIYAIQPQEYEQERDHNRLADDLHYDDDEYDYDLNDGSVPVKDLLTTYSYHNISSSEIKTIELLISIARYQTRTPTKQSHSLRFLHKKLLFNVIKNNSDLILRSSQIKFVQSMTTSHCTSQTCKNNGNCISKIQLIQNSYHLYEVDTQEYNLFMPKYKWKYRCVCTPNYIGSRCEIYQKHCSLNPCSPNERCIELNDSYECECIDEPCGETKSASDLLEENLNNECININSPTCRDSSNSLTFDGYSYVRWKLNRTMSTINTKFTFRTQIPQAILIKMTAKLFTLGINIVDSHISVDFNSKQIMKLSLIQCNDGLWHDIHLFVDTKTILIRLDHVFSDLYKIPSFLKSYIVDELTIGSELGGGFHGCLGNFTFNSQLIQLKNDKELIHIGTHDGCQLPPELETRSKLDHSICSLNPCYHGGKCSTVSNGYKCTCLKRFANKQCQLDLLPCESRPCQDQERRICRQQQNMTIRSFHQSYRQSVAYTCVSSHDQLGQEDVNECLEYENLCPSNTQCINTIGSYICSETNCTSSSCLNHSTTLLSTSSSFSTSTSTQYILIAISIGVGLLLFILLIVILLYCRRSTPYANRKQQSSLTAAQKQKLIVSSPLLLNNMTTSPERQAIESPVQTLLKFNNGHAGGKKQQHIETVTNGPESIPLNEEHNSTFKKMNNLNEKNSTPEKSSVKTLSRESLNKRMNDPKSALYWSIGNRKMIYNNSKNIPPENFLHYNVIEDESTRIPLVTSMVNNLDQETESDLSTAKKYNTNTSNPLTDYNVRINSLSSLTEKLAEQNDIELTQSSNDSNTDEQVQHDEVGEDEYKAILSIKHPQDKAIYAKVNKTKNSNNINLSPSDNCFGLTSTSLIPRSNKSVNSSSSPRPIPHNHYVRTTSILKPLSSTYSTFIDTTPSYLLNSIDSSDISSDSGTLPPELKPTLSYVKQQNGESNSITSLFQNSNSTTKGSGSGGWKVNPRKLDSLKIKRNSRTNGCNDEEDDEENNDIDETSRLTSTPTRLRHGSEGNIPLSITDNNRIKLSSFFQTEV</sequence>
<dbReference type="Proteomes" id="UP000663829">
    <property type="component" value="Unassembled WGS sequence"/>
</dbReference>
<keyword evidence="7 12" id="KW-0472">Membrane</keyword>
<feature type="domain" description="Cadherin" evidence="16">
    <location>
        <begin position="990"/>
        <end position="1104"/>
    </location>
</feature>
<dbReference type="PROSITE" id="PS00232">
    <property type="entry name" value="CADHERIN_1"/>
    <property type="match status" value="2"/>
</dbReference>
<evidence type="ECO:0000256" key="12">
    <source>
        <dbReference type="SAM" id="Phobius"/>
    </source>
</evidence>
<dbReference type="Pfam" id="PF02210">
    <property type="entry name" value="Laminin_G_2"/>
    <property type="match status" value="1"/>
</dbReference>
<feature type="domain" description="Cadherin" evidence="16">
    <location>
        <begin position="645"/>
        <end position="780"/>
    </location>
</feature>
<feature type="domain" description="Cadherin" evidence="16">
    <location>
        <begin position="23"/>
        <end position="140"/>
    </location>
</feature>
<accession>A0A813SAP9</accession>
<evidence type="ECO:0000256" key="4">
    <source>
        <dbReference type="ARBA" id="ARBA00022737"/>
    </source>
</evidence>
<dbReference type="CDD" id="cd11304">
    <property type="entry name" value="Cadherin_repeat"/>
    <property type="match status" value="17"/>
</dbReference>
<organism evidence="17 19">
    <name type="scientific">Didymodactylos carnosus</name>
    <dbReference type="NCBI Taxonomy" id="1234261"/>
    <lineage>
        <taxon>Eukaryota</taxon>
        <taxon>Metazoa</taxon>
        <taxon>Spiralia</taxon>
        <taxon>Gnathifera</taxon>
        <taxon>Rotifera</taxon>
        <taxon>Eurotatoria</taxon>
        <taxon>Bdelloidea</taxon>
        <taxon>Philodinida</taxon>
        <taxon>Philodinidae</taxon>
        <taxon>Didymodactylos</taxon>
    </lineage>
</organism>
<evidence type="ECO:0000259" key="14">
    <source>
        <dbReference type="PROSITE" id="PS50025"/>
    </source>
</evidence>
<feature type="chain" id="PRO_5036222922" evidence="13">
    <location>
        <begin position="20"/>
        <end position="4775"/>
    </location>
</feature>
<keyword evidence="3 12" id="KW-0812">Transmembrane</keyword>
<feature type="domain" description="Cadherin" evidence="16">
    <location>
        <begin position="2836"/>
        <end position="2929"/>
    </location>
</feature>
<dbReference type="Gene3D" id="2.60.120.200">
    <property type="match status" value="1"/>
</dbReference>
<dbReference type="CDD" id="cd00110">
    <property type="entry name" value="LamG"/>
    <property type="match status" value="1"/>
</dbReference>
<dbReference type="SMART" id="SM00181">
    <property type="entry name" value="EGF"/>
    <property type="match status" value="3"/>
</dbReference>
<keyword evidence="8 10" id="KW-1015">Disulfide bond</keyword>